<sequence length="111" mass="13098">MVRFWRGTITQPFAIKLFPGITRVHPQFISRTVMVKDNDVETAFMVLNRLMEKEGLLSIIRRTTRYIVPCKQREQASRDVARALFNEDMSYKTKFILRKNRTDPFPGQMTT</sequence>
<comment type="similarity">
    <text evidence="1">Belongs to the bacterial ribosomal protein bS21 family.</text>
</comment>
<dbReference type="GO" id="GO:1990904">
    <property type="term" value="C:ribonucleoprotein complex"/>
    <property type="evidence" value="ECO:0007669"/>
    <property type="project" value="UniProtKB-KW"/>
</dbReference>
<evidence type="ECO:0000313" key="5">
    <source>
        <dbReference type="WBParaSite" id="SMUV_0000941501-mRNA-1"/>
    </source>
</evidence>
<dbReference type="InterPro" id="IPR001911">
    <property type="entry name" value="Ribosomal_bS21"/>
</dbReference>
<dbReference type="Proteomes" id="UP000046393">
    <property type="component" value="Unplaced"/>
</dbReference>
<dbReference type="WBParaSite" id="SMUV_0000941501-mRNA-1">
    <property type="protein sequence ID" value="SMUV_0000941501-mRNA-1"/>
    <property type="gene ID" value="SMUV_0000941501"/>
</dbReference>
<dbReference type="STRING" id="451379.A0A0N5AWV3"/>
<dbReference type="GO" id="GO:0003735">
    <property type="term" value="F:structural constituent of ribosome"/>
    <property type="evidence" value="ECO:0007669"/>
    <property type="project" value="InterPro"/>
</dbReference>
<organism evidence="4 5">
    <name type="scientific">Syphacia muris</name>
    <dbReference type="NCBI Taxonomy" id="451379"/>
    <lineage>
        <taxon>Eukaryota</taxon>
        <taxon>Metazoa</taxon>
        <taxon>Ecdysozoa</taxon>
        <taxon>Nematoda</taxon>
        <taxon>Chromadorea</taxon>
        <taxon>Rhabditida</taxon>
        <taxon>Spirurina</taxon>
        <taxon>Oxyuridomorpha</taxon>
        <taxon>Oxyuroidea</taxon>
        <taxon>Oxyuridae</taxon>
        <taxon>Syphacia</taxon>
    </lineage>
</organism>
<proteinExistence type="inferred from homology"/>
<keyword evidence="3" id="KW-0687">Ribonucleoprotein</keyword>
<dbReference type="GO" id="GO:0006412">
    <property type="term" value="P:translation"/>
    <property type="evidence" value="ECO:0007669"/>
    <property type="project" value="InterPro"/>
</dbReference>
<accession>A0A0N5AWV3</accession>
<dbReference type="GO" id="GO:0005840">
    <property type="term" value="C:ribosome"/>
    <property type="evidence" value="ECO:0007669"/>
    <property type="project" value="UniProtKB-KW"/>
</dbReference>
<name>A0A0N5AWV3_9BILA</name>
<reference evidence="5" key="1">
    <citation type="submission" date="2017-02" db="UniProtKB">
        <authorList>
            <consortium name="WormBaseParasite"/>
        </authorList>
    </citation>
    <scope>IDENTIFICATION</scope>
</reference>
<evidence type="ECO:0000256" key="3">
    <source>
        <dbReference type="ARBA" id="ARBA00023274"/>
    </source>
</evidence>
<evidence type="ECO:0000313" key="4">
    <source>
        <dbReference type="Proteomes" id="UP000046393"/>
    </source>
</evidence>
<dbReference type="Pfam" id="PF01165">
    <property type="entry name" value="Ribosomal_S21"/>
    <property type="match status" value="1"/>
</dbReference>
<dbReference type="NCBIfam" id="TIGR00030">
    <property type="entry name" value="S21p"/>
    <property type="match status" value="1"/>
</dbReference>
<protein>
    <submittedName>
        <fullName evidence="5">28S ribosomal protein S21, mitochondrial</fullName>
    </submittedName>
</protein>
<keyword evidence="4" id="KW-1185">Reference proteome</keyword>
<evidence type="ECO:0000256" key="2">
    <source>
        <dbReference type="ARBA" id="ARBA00022980"/>
    </source>
</evidence>
<keyword evidence="2" id="KW-0689">Ribosomal protein</keyword>
<dbReference type="AlphaFoldDB" id="A0A0N5AWV3"/>
<evidence type="ECO:0000256" key="1">
    <source>
        <dbReference type="ARBA" id="ARBA00006640"/>
    </source>
</evidence>